<reference evidence="1 2" key="1">
    <citation type="submission" date="2018-06" db="EMBL/GenBank/DDBJ databases">
        <authorList>
            <consortium name="Pathogen Informatics"/>
            <person name="Doyle S."/>
        </authorList>
    </citation>
    <scope>NUCLEOTIDE SEQUENCE [LARGE SCALE GENOMIC DNA]</scope>
    <source>
        <strain evidence="1 2">NCTC11647</strain>
    </source>
</reference>
<dbReference type="Proteomes" id="UP000251647">
    <property type="component" value="Unassembled WGS sequence"/>
</dbReference>
<gene>
    <name evidence="1" type="ORF">NCTC11647_02707</name>
</gene>
<evidence type="ECO:0000313" key="2">
    <source>
        <dbReference type="Proteomes" id="UP000251647"/>
    </source>
</evidence>
<organism evidence="1 2">
    <name type="scientific">Photobacterium damselae</name>
    <dbReference type="NCBI Taxonomy" id="38293"/>
    <lineage>
        <taxon>Bacteria</taxon>
        <taxon>Pseudomonadati</taxon>
        <taxon>Pseudomonadota</taxon>
        <taxon>Gammaproteobacteria</taxon>
        <taxon>Vibrionales</taxon>
        <taxon>Vibrionaceae</taxon>
        <taxon>Photobacterium</taxon>
    </lineage>
</organism>
<proteinExistence type="predicted"/>
<accession>A0A2T3QJU3</accession>
<dbReference type="Gene3D" id="1.20.1660.10">
    <property type="entry name" value="Hypothetical protein (EF3068)"/>
    <property type="match status" value="1"/>
</dbReference>
<sequence>MSFIISMVIYMQQNLVQKADYRLAVEFEAQSGIPAYGVNEQNRKEILESALKHTQIQSEDDFEKVVLWLASGEYLEEQQLAFDFIARFSDVYQQKMLSMYPKLLLDSTSEFVERSVVGLLSETELVAIKHVPSDFYSDQAYQYFCFLIKWLNCLSKQESKITNEVMQLIDRVEEKDHLANQLVFETKAYNRTIMRLQDKINLMLSTVAKARLNEIELFSNETT</sequence>
<evidence type="ECO:0000313" key="1">
    <source>
        <dbReference type="EMBL" id="SPY43775.1"/>
    </source>
</evidence>
<dbReference type="Pfam" id="PF08713">
    <property type="entry name" value="DNA_alkylation"/>
    <property type="match status" value="1"/>
</dbReference>
<dbReference type="EMBL" id="UATL01000005">
    <property type="protein sequence ID" value="SPY43775.1"/>
    <property type="molecule type" value="Genomic_DNA"/>
</dbReference>
<dbReference type="AlphaFoldDB" id="A0A2T3QJU3"/>
<dbReference type="InterPro" id="IPR014825">
    <property type="entry name" value="DNA_alkylation"/>
</dbReference>
<name>A0A2T3QJU3_PHODM</name>
<protein>
    <recommendedName>
        <fullName evidence="3">DNA alkylation repair protein</fullName>
    </recommendedName>
</protein>
<evidence type="ECO:0008006" key="3">
    <source>
        <dbReference type="Google" id="ProtNLM"/>
    </source>
</evidence>